<dbReference type="Pfam" id="PF14691">
    <property type="entry name" value="Fer4_20"/>
    <property type="match status" value="1"/>
</dbReference>
<dbReference type="PROSITE" id="PS00198">
    <property type="entry name" value="4FE4S_FER_1"/>
    <property type="match status" value="1"/>
</dbReference>
<evidence type="ECO:0000256" key="2">
    <source>
        <dbReference type="ARBA" id="ARBA00023004"/>
    </source>
</evidence>
<dbReference type="InterPro" id="IPR028261">
    <property type="entry name" value="DPD_II"/>
</dbReference>
<organism evidence="5">
    <name type="scientific">Vibrio chaetopteri</name>
    <dbReference type="NCBI Taxonomy" id="3016528"/>
    <lineage>
        <taxon>Bacteria</taxon>
        <taxon>Pseudomonadati</taxon>
        <taxon>Pseudomonadota</taxon>
        <taxon>Gammaproteobacteria</taxon>
        <taxon>Vibrionales</taxon>
        <taxon>Vibrionaceae</taxon>
        <taxon>Vibrio</taxon>
    </lineage>
</organism>
<evidence type="ECO:0000256" key="1">
    <source>
        <dbReference type="ARBA" id="ARBA00022723"/>
    </source>
</evidence>
<name>A0AAU8BMY2_9VIBR</name>
<dbReference type="SUPFAM" id="SSF51971">
    <property type="entry name" value="Nucleotide-binding domain"/>
    <property type="match status" value="1"/>
</dbReference>
<accession>A0AAU8BMY2</accession>
<gene>
    <name evidence="5" type="ORF">PG915_22350</name>
</gene>
<evidence type="ECO:0000313" key="5">
    <source>
        <dbReference type="EMBL" id="XCD18022.1"/>
    </source>
</evidence>
<dbReference type="Pfam" id="PF00037">
    <property type="entry name" value="Fer4"/>
    <property type="match status" value="1"/>
</dbReference>
<dbReference type="SUPFAM" id="SSF46548">
    <property type="entry name" value="alpha-helical ferredoxin"/>
    <property type="match status" value="2"/>
</dbReference>
<dbReference type="Gene3D" id="3.30.70.20">
    <property type="match status" value="1"/>
</dbReference>
<dbReference type="Gene3D" id="1.10.1060.10">
    <property type="entry name" value="Alpha-helical ferredoxin"/>
    <property type="match status" value="1"/>
</dbReference>
<feature type="domain" description="4Fe-4S ferredoxin-type" evidence="4">
    <location>
        <begin position="286"/>
        <end position="315"/>
    </location>
</feature>
<dbReference type="Pfam" id="PF07992">
    <property type="entry name" value="Pyr_redox_2"/>
    <property type="match status" value="1"/>
</dbReference>
<reference evidence="5" key="1">
    <citation type="submission" date="2023-01" db="EMBL/GenBank/DDBJ databases">
        <title>Vibrio sp. CB1-14 genome sequencing.</title>
        <authorList>
            <person name="Otstavnykh N."/>
            <person name="Isaeva M."/>
            <person name="Meleshko D."/>
        </authorList>
    </citation>
    <scope>NUCLEOTIDE SEQUENCE</scope>
    <source>
        <strain evidence="5">CB1-14</strain>
    </source>
</reference>
<dbReference type="InterPro" id="IPR017896">
    <property type="entry name" value="4Fe4S_Fe-S-bd"/>
</dbReference>
<keyword evidence="2" id="KW-0408">Iron</keyword>
<evidence type="ECO:0000259" key="4">
    <source>
        <dbReference type="PROSITE" id="PS51379"/>
    </source>
</evidence>
<dbReference type="InterPro" id="IPR023753">
    <property type="entry name" value="FAD/NAD-binding_dom"/>
</dbReference>
<dbReference type="Gene3D" id="3.50.50.60">
    <property type="entry name" value="FAD/NAD(P)-binding domain"/>
    <property type="match status" value="2"/>
</dbReference>
<evidence type="ECO:0000256" key="3">
    <source>
        <dbReference type="ARBA" id="ARBA00023014"/>
    </source>
</evidence>
<dbReference type="PANTHER" id="PTHR42783">
    <property type="entry name" value="GLUTAMATE SYNTHASE [NADPH] SMALL CHAIN"/>
    <property type="match status" value="1"/>
</dbReference>
<sequence length="900" mass="98586">MEQVVKQKVISYANKISMVKDGSKRAVTASDPEYRIFEPIMSEAMAEVGLALELKQPLSAEEVANKCGKSVEETEILLWDLAVIGAAFVNNIDGVDKYWHDVWVPGHMEMVVNNKALIEQHPQLGKAFDDFGKKRGPMAAGNVPIGKGPMRVIPIETAIDGDTRSASYEEVSKYLDDNHVFSLSDCACRASREAQGEGCGHIKDDICIQMGHAAEYYIRTGRGKEISRDEAKAVLRKAEDNGLMHQIPNFDGSGETHAICNCCGCGCFALRLAEQWQNPDMIRSNYVVKIDETKCVACGECVETCPTNALRLGQKLCATQPKIRKDRELPYTNEWGDDKFNPDYRVNRQVANDDGSAPCKAGCPAHIGIQGYIKLASQGRYIEALELIKQENPLPAVCGRICPRNCESECTRGDIDDPVAIDDIKKFIAQQDLDSDTRYIPTKRHNYTDKKIAVVGSGPAGLSCAYFLAVEGYSVTVFEKQPVLGGMLTLGIPSYRLEKNVIEAEIDVLRELGVEFRTGVDIGHSVTLEQLRQQGYRAFYLAIGAQKGKALPIDGANAKGVMTGVEFLRDINLGHPSTIAGKVVVIGGGNVAIDVARTAVRTEVEDVAMYCLESRVTMPAHGEEITDALDEGITINNGWGPSRIVSEEGKVTGVVFKRCLSVMDAEGRFTPVFDDSEVRYVKADRVLISVGQAIDWGELLNGSDVSVAPNQQVLADEVTYQTAQPDIFVGGDALTGPRFAIDAIAQGKEGAISIHRYVQPGQSLRLGRLERAYTPFDKSNVQLAGYDMAPRQTLHHVDGAQSRNTFRDLRGNLTPEQVQKEAERCLGCGVVTADDFMCVGCGSCTTKCKFGAISLVRAYDAEGSELRDARKQIIKYAIKRKVKVTMYKPIKRIKSLMPIG</sequence>
<protein>
    <submittedName>
        <fullName evidence="5">FAD-dependent oxidoreductase</fullName>
    </submittedName>
</protein>
<dbReference type="RefSeq" id="WP_353499179.1">
    <property type="nucleotide sequence ID" value="NZ_CP115921.1"/>
</dbReference>
<dbReference type="InterPro" id="IPR009051">
    <property type="entry name" value="Helical_ferredxn"/>
</dbReference>
<dbReference type="KEGG" id="vck:PG915_22350"/>
<proteinExistence type="predicted"/>
<dbReference type="InterPro" id="IPR036188">
    <property type="entry name" value="FAD/NAD-bd_sf"/>
</dbReference>
<keyword evidence="3" id="KW-0411">Iron-sulfur</keyword>
<dbReference type="GO" id="GO:0046872">
    <property type="term" value="F:metal ion binding"/>
    <property type="evidence" value="ECO:0007669"/>
    <property type="project" value="UniProtKB-KW"/>
</dbReference>
<dbReference type="PRINTS" id="PR00419">
    <property type="entry name" value="ADXRDTASE"/>
</dbReference>
<feature type="domain" description="4Fe-4S ferredoxin-type" evidence="4">
    <location>
        <begin position="829"/>
        <end position="858"/>
    </location>
</feature>
<dbReference type="GO" id="GO:0016491">
    <property type="term" value="F:oxidoreductase activity"/>
    <property type="evidence" value="ECO:0007669"/>
    <property type="project" value="InterPro"/>
</dbReference>
<dbReference type="GO" id="GO:0051536">
    <property type="term" value="F:iron-sulfur cluster binding"/>
    <property type="evidence" value="ECO:0007669"/>
    <property type="project" value="UniProtKB-KW"/>
</dbReference>
<dbReference type="PROSITE" id="PS51379">
    <property type="entry name" value="4FE4S_FER_2"/>
    <property type="match status" value="2"/>
</dbReference>
<dbReference type="SUPFAM" id="SSF54862">
    <property type="entry name" value="4Fe-4S ferredoxins"/>
    <property type="match status" value="1"/>
</dbReference>
<dbReference type="PANTHER" id="PTHR42783:SF3">
    <property type="entry name" value="GLUTAMATE SYNTHASE [NADPH] SMALL CHAIN-RELATED"/>
    <property type="match status" value="1"/>
</dbReference>
<dbReference type="AlphaFoldDB" id="A0AAU8BMY2"/>
<dbReference type="EMBL" id="CP115921">
    <property type="protein sequence ID" value="XCD18022.1"/>
    <property type="molecule type" value="Genomic_DNA"/>
</dbReference>
<dbReference type="InterPro" id="IPR017900">
    <property type="entry name" value="4Fe4S_Fe_S_CS"/>
</dbReference>
<keyword evidence="1" id="KW-0479">Metal-binding</keyword>